<dbReference type="SUPFAM" id="SSF47384">
    <property type="entry name" value="Homodimeric domain of signal transducing histidine kinase"/>
    <property type="match status" value="1"/>
</dbReference>
<dbReference type="InterPro" id="IPR036097">
    <property type="entry name" value="HisK_dim/P_sf"/>
</dbReference>
<keyword evidence="11" id="KW-1185">Reference proteome</keyword>
<dbReference type="SMART" id="SM00388">
    <property type="entry name" value="HisKA"/>
    <property type="match status" value="1"/>
</dbReference>
<dbReference type="Gene3D" id="6.10.340.10">
    <property type="match status" value="1"/>
</dbReference>
<comment type="caution">
    <text evidence="10">The sequence shown here is derived from an EMBL/GenBank/DDBJ whole genome shotgun (WGS) entry which is preliminary data.</text>
</comment>
<dbReference type="GO" id="GO:0016301">
    <property type="term" value="F:kinase activity"/>
    <property type="evidence" value="ECO:0007669"/>
    <property type="project" value="UniProtKB-KW"/>
</dbReference>
<dbReference type="Pfam" id="PF02518">
    <property type="entry name" value="HATPase_c"/>
    <property type="match status" value="1"/>
</dbReference>
<proteinExistence type="predicted"/>
<protein>
    <recommendedName>
        <fullName evidence="3">histidine kinase</fullName>
        <ecNumber evidence="3">2.7.13.3</ecNumber>
    </recommendedName>
</protein>
<comment type="subcellular location">
    <subcellularLocation>
        <location evidence="2">Membrane</location>
    </subcellularLocation>
</comment>
<organism evidence="10 11">
    <name type="scientific">Thiobacter aerophilum</name>
    <dbReference type="NCBI Taxonomy" id="3121275"/>
    <lineage>
        <taxon>Bacteria</taxon>
        <taxon>Pseudomonadati</taxon>
        <taxon>Pseudomonadota</taxon>
        <taxon>Betaproteobacteria</taxon>
        <taxon>Burkholderiales</taxon>
        <taxon>Thiobacteraceae</taxon>
        <taxon>Thiobacter</taxon>
    </lineage>
</organism>
<evidence type="ECO:0000313" key="10">
    <source>
        <dbReference type="EMBL" id="MEO1765783.1"/>
    </source>
</evidence>
<dbReference type="PANTHER" id="PTHR43065">
    <property type="entry name" value="SENSOR HISTIDINE KINASE"/>
    <property type="match status" value="1"/>
</dbReference>
<dbReference type="EMBL" id="JBAJEX010000001">
    <property type="protein sequence ID" value="MEO1765783.1"/>
    <property type="molecule type" value="Genomic_DNA"/>
</dbReference>
<dbReference type="PROSITE" id="PS50885">
    <property type="entry name" value="HAMP"/>
    <property type="match status" value="1"/>
</dbReference>
<reference evidence="10 11" key="1">
    <citation type="submission" date="2024-02" db="EMBL/GenBank/DDBJ databases">
        <title>New thermophilic sulfur-oxidizing bacteria from a hot springs of the Uzon caldera (Kamchatka, Russia).</title>
        <authorList>
            <person name="Dukat A.M."/>
            <person name="Elcheninov A.G."/>
            <person name="Frolov E.N."/>
        </authorList>
    </citation>
    <scope>NUCLEOTIDE SEQUENCE [LARGE SCALE GENOMIC DNA]</scope>
    <source>
        <strain evidence="10 11">AK1</strain>
    </source>
</reference>
<evidence type="ECO:0000256" key="3">
    <source>
        <dbReference type="ARBA" id="ARBA00012438"/>
    </source>
</evidence>
<name>A0ABV0EE83_9BURK</name>
<feature type="transmembrane region" description="Helical" evidence="7">
    <location>
        <begin position="12"/>
        <end position="32"/>
    </location>
</feature>
<feature type="domain" description="Histidine kinase" evidence="8">
    <location>
        <begin position="268"/>
        <end position="467"/>
    </location>
</feature>
<evidence type="ECO:0000256" key="2">
    <source>
        <dbReference type="ARBA" id="ARBA00004370"/>
    </source>
</evidence>
<feature type="transmembrane region" description="Helical" evidence="7">
    <location>
        <begin position="174"/>
        <end position="193"/>
    </location>
</feature>
<evidence type="ECO:0000256" key="4">
    <source>
        <dbReference type="ARBA" id="ARBA00022553"/>
    </source>
</evidence>
<dbReference type="PANTHER" id="PTHR43065:SF42">
    <property type="entry name" value="TWO-COMPONENT SENSOR PPRA"/>
    <property type="match status" value="1"/>
</dbReference>
<comment type="catalytic activity">
    <reaction evidence="1">
        <text>ATP + protein L-histidine = ADP + protein N-phospho-L-histidine.</text>
        <dbReference type="EC" id="2.7.13.3"/>
    </reaction>
</comment>
<evidence type="ECO:0000256" key="1">
    <source>
        <dbReference type="ARBA" id="ARBA00000085"/>
    </source>
</evidence>
<keyword evidence="6 10" id="KW-0418">Kinase</keyword>
<evidence type="ECO:0000259" key="9">
    <source>
        <dbReference type="PROSITE" id="PS50885"/>
    </source>
</evidence>
<dbReference type="SUPFAM" id="SSF55874">
    <property type="entry name" value="ATPase domain of HSP90 chaperone/DNA topoisomerase II/histidine kinase"/>
    <property type="match status" value="1"/>
</dbReference>
<keyword evidence="7" id="KW-0812">Transmembrane</keyword>
<dbReference type="InterPro" id="IPR005467">
    <property type="entry name" value="His_kinase_dom"/>
</dbReference>
<dbReference type="Proteomes" id="UP001482231">
    <property type="component" value="Unassembled WGS sequence"/>
</dbReference>
<dbReference type="SMART" id="SM00387">
    <property type="entry name" value="HATPase_c"/>
    <property type="match status" value="1"/>
</dbReference>
<dbReference type="InterPro" id="IPR003661">
    <property type="entry name" value="HisK_dim/P_dom"/>
</dbReference>
<dbReference type="SMART" id="SM00304">
    <property type="entry name" value="HAMP"/>
    <property type="match status" value="1"/>
</dbReference>
<sequence>MKWRDLSYRHKVPLSLTLVILATAGIVSAVLLGHAWRDARDQFVQNASAMGRVLAQGLTGPLLHDDLWAAYETVRAPIDGNQDGQRFIVLDPRNRVYVSSDPRAIRPLTDAARLPFLRAALAADGQAAPVRDDGDWLYLQLPIQAGDGTRLGRLILAYHKDLVLPRFHATVRRVLIATAAALLVLLPLGWYAGNALAVPLIRLAGCFQRIGQQPLRQEDCPLSTGQDEIGLLGRRFREMLGELEEKQRLQKQMVATQRLAAIGRLTAGIAHEVNNPLGGMLNAINTYKRHGSEDPIAQRTIALIERGLIQVRETVGALLVEAKLENHALTAADLEDIRTLVGPELSQRRRHLRWTCAVPDTLPLPSTPVRQILLNLLLNATHAADGYVACDIAADATAVTVRVENDGPPIPAARMDHLFEPFAEDEGEGRGLGLWIIYQLVQQLNGSIDCESAAGRTLFTVRLPLETR</sequence>
<dbReference type="Gene3D" id="3.30.565.10">
    <property type="entry name" value="Histidine kinase-like ATPase, C-terminal domain"/>
    <property type="match status" value="1"/>
</dbReference>
<evidence type="ECO:0000259" key="8">
    <source>
        <dbReference type="PROSITE" id="PS50109"/>
    </source>
</evidence>
<dbReference type="PROSITE" id="PS50109">
    <property type="entry name" value="HIS_KIN"/>
    <property type="match status" value="1"/>
</dbReference>
<gene>
    <name evidence="10" type="ORF">V6E02_00915</name>
</gene>
<keyword evidence="5" id="KW-0808">Transferase</keyword>
<feature type="domain" description="HAMP" evidence="9">
    <location>
        <begin position="194"/>
        <end position="248"/>
    </location>
</feature>
<dbReference type="Gene3D" id="1.10.287.130">
    <property type="match status" value="1"/>
</dbReference>
<evidence type="ECO:0000256" key="5">
    <source>
        <dbReference type="ARBA" id="ARBA00022679"/>
    </source>
</evidence>
<dbReference type="InterPro" id="IPR003594">
    <property type="entry name" value="HATPase_dom"/>
</dbReference>
<dbReference type="InterPro" id="IPR036890">
    <property type="entry name" value="HATPase_C_sf"/>
</dbReference>
<dbReference type="CDD" id="cd00082">
    <property type="entry name" value="HisKA"/>
    <property type="match status" value="1"/>
</dbReference>
<evidence type="ECO:0000313" key="11">
    <source>
        <dbReference type="Proteomes" id="UP001482231"/>
    </source>
</evidence>
<dbReference type="PRINTS" id="PR00344">
    <property type="entry name" value="BCTRLSENSOR"/>
</dbReference>
<keyword evidence="7" id="KW-0472">Membrane</keyword>
<evidence type="ECO:0000256" key="6">
    <source>
        <dbReference type="ARBA" id="ARBA00022777"/>
    </source>
</evidence>
<keyword evidence="4" id="KW-0597">Phosphoprotein</keyword>
<dbReference type="RefSeq" id="WP_347306239.1">
    <property type="nucleotide sequence ID" value="NZ_JBAJEX010000001.1"/>
</dbReference>
<accession>A0ABV0EE83</accession>
<dbReference type="InterPro" id="IPR003660">
    <property type="entry name" value="HAMP_dom"/>
</dbReference>
<keyword evidence="7" id="KW-1133">Transmembrane helix</keyword>
<dbReference type="EC" id="2.7.13.3" evidence="3"/>
<evidence type="ECO:0000256" key="7">
    <source>
        <dbReference type="SAM" id="Phobius"/>
    </source>
</evidence>
<dbReference type="InterPro" id="IPR004358">
    <property type="entry name" value="Sig_transdc_His_kin-like_C"/>
</dbReference>